<dbReference type="Pfam" id="PF13180">
    <property type="entry name" value="PDZ_2"/>
    <property type="match status" value="1"/>
</dbReference>
<dbReference type="InterPro" id="IPR001478">
    <property type="entry name" value="PDZ"/>
</dbReference>
<comment type="similarity">
    <text evidence="1">Belongs to the peptidase S1C family.</text>
</comment>
<evidence type="ECO:0000256" key="2">
    <source>
        <dbReference type="ARBA" id="ARBA00022670"/>
    </source>
</evidence>
<dbReference type="Pfam" id="PF13365">
    <property type="entry name" value="Trypsin_2"/>
    <property type="match status" value="1"/>
</dbReference>
<dbReference type="PANTHER" id="PTHR22939:SF129">
    <property type="entry name" value="SERINE PROTEASE HTRA2, MITOCHONDRIAL"/>
    <property type="match status" value="1"/>
</dbReference>
<dbReference type="Proteomes" id="UP001058403">
    <property type="component" value="Chromosome"/>
</dbReference>
<organism evidence="5 6">
    <name type="scientific">Bacteroides fragilis</name>
    <dbReference type="NCBI Taxonomy" id="817"/>
    <lineage>
        <taxon>Bacteria</taxon>
        <taxon>Pseudomonadati</taxon>
        <taxon>Bacteroidota</taxon>
        <taxon>Bacteroidia</taxon>
        <taxon>Bacteroidales</taxon>
        <taxon>Bacteroidaceae</taxon>
        <taxon>Bacteroides</taxon>
    </lineage>
</organism>
<evidence type="ECO:0000313" key="6">
    <source>
        <dbReference type="Proteomes" id="UP001058403"/>
    </source>
</evidence>
<feature type="domain" description="PDZ" evidence="4">
    <location>
        <begin position="323"/>
        <end position="396"/>
    </location>
</feature>
<keyword evidence="3" id="KW-0378">Hydrolase</keyword>
<evidence type="ECO:0000256" key="1">
    <source>
        <dbReference type="ARBA" id="ARBA00010541"/>
    </source>
</evidence>
<dbReference type="PROSITE" id="PS50106">
    <property type="entry name" value="PDZ"/>
    <property type="match status" value="1"/>
</dbReference>
<evidence type="ECO:0000256" key="3">
    <source>
        <dbReference type="ARBA" id="ARBA00022801"/>
    </source>
</evidence>
<keyword evidence="2" id="KW-0645">Protease</keyword>
<dbReference type="Gene3D" id="2.30.42.10">
    <property type="match status" value="2"/>
</dbReference>
<dbReference type="PANTHER" id="PTHR22939">
    <property type="entry name" value="SERINE PROTEASE FAMILY S1C HTRA-RELATED"/>
    <property type="match status" value="1"/>
</dbReference>
<dbReference type="InterPro" id="IPR036034">
    <property type="entry name" value="PDZ_sf"/>
</dbReference>
<reference evidence="5" key="1">
    <citation type="submission" date="2022-08" db="EMBL/GenBank/DDBJ databases">
        <title>Genome Sequencing of Bacteroides fragilis Group Isolates with Nanopore Technology.</title>
        <authorList>
            <person name="Tisza M.J."/>
            <person name="Smith D."/>
            <person name="Dekker J.P."/>
        </authorList>
    </citation>
    <scope>NUCLEOTIDE SEQUENCE</scope>
    <source>
        <strain evidence="5">BFG-49</strain>
    </source>
</reference>
<proteinExistence type="inferred from homology"/>
<dbReference type="InterPro" id="IPR001940">
    <property type="entry name" value="Peptidase_S1C"/>
</dbReference>
<gene>
    <name evidence="5" type="ORF">NXW39_16740</name>
</gene>
<name>A0A9X9ILH6_BACFG</name>
<sequence length="515" mass="54772">MKQTTKNILGIGAVVLLSAGVAGVTTYTMLKPENRDSLSFNEQFRQNPGTRLAAYDAINAQPVDLTQAAENSLHAVVHIKSTQQAKEQTVTVRDPFAEIFGDIFGNGGRQQRRVQTQPRVGFGSGVIISKDGYIVTNNHVIDGADEIIVKLNDNREFKGRMIGTDPNSDLALVKIEGDDFPTIPVGDSDALKVGEWVLAVGNPFNLTSTVTAGIVSAKARTLGVYGIGGVESFIQTDAAINQGNSGGALVNAKGELVGINAVLSSPTGAYAGYGFAIPTSVMTKVVSDLKQYGTVQRALLGIKGTSLAGDGDMMSDQPIDKSGATLSDKRKEFGVVDGVWVREIVDGGSAAGSDIKVDDVIIGIDGKKVQNFADLQEAIAQHRPGDKVTVKVMRDKKEKNINITLKNEQGTTKIVKDAGMEILGAAFKELPDDLKKQLNLGYGLQVTGVTSGKMADAGVRKGFIILKANDQPMRKVSDLEEVMKAAVKSPNQVLFLTGVFPSGKRGYYAVDLTQE</sequence>
<dbReference type="EMBL" id="CP103070">
    <property type="protein sequence ID" value="UVO88988.1"/>
    <property type="molecule type" value="Genomic_DNA"/>
</dbReference>
<dbReference type="GO" id="GO:0004252">
    <property type="term" value="F:serine-type endopeptidase activity"/>
    <property type="evidence" value="ECO:0007669"/>
    <property type="project" value="InterPro"/>
</dbReference>
<evidence type="ECO:0000259" key="4">
    <source>
        <dbReference type="PROSITE" id="PS50106"/>
    </source>
</evidence>
<dbReference type="SUPFAM" id="SSF50156">
    <property type="entry name" value="PDZ domain-like"/>
    <property type="match status" value="2"/>
</dbReference>
<protein>
    <submittedName>
        <fullName evidence="5">Trypsin-like peptidase domain-containing protein</fullName>
    </submittedName>
</protein>
<dbReference type="RefSeq" id="WP_005815349.1">
    <property type="nucleotide sequence ID" value="NZ_CAXSVT010000006.1"/>
</dbReference>
<dbReference type="InterPro" id="IPR009003">
    <property type="entry name" value="Peptidase_S1_PA"/>
</dbReference>
<dbReference type="SMART" id="SM00228">
    <property type="entry name" value="PDZ"/>
    <property type="match status" value="2"/>
</dbReference>
<dbReference type="SUPFAM" id="SSF50494">
    <property type="entry name" value="Trypsin-like serine proteases"/>
    <property type="match status" value="1"/>
</dbReference>
<dbReference type="Gene3D" id="2.40.10.120">
    <property type="match status" value="1"/>
</dbReference>
<dbReference type="AlphaFoldDB" id="A0A9X9ILH6"/>
<dbReference type="GO" id="GO:0006508">
    <property type="term" value="P:proteolysis"/>
    <property type="evidence" value="ECO:0007669"/>
    <property type="project" value="UniProtKB-KW"/>
</dbReference>
<evidence type="ECO:0000313" key="5">
    <source>
        <dbReference type="EMBL" id="UVO88988.1"/>
    </source>
</evidence>
<accession>A0A9X9ILH6</accession>
<dbReference type="PRINTS" id="PR00834">
    <property type="entry name" value="PROTEASES2C"/>
</dbReference>